<evidence type="ECO:0000256" key="4">
    <source>
        <dbReference type="PROSITE-ProRule" id="PRU00325"/>
    </source>
</evidence>
<keyword evidence="1" id="KW-0479">Metal-binding</keyword>
<dbReference type="EMBL" id="JANQDX010000013">
    <property type="protein sequence ID" value="KAL0914058.1"/>
    <property type="molecule type" value="Genomic_DNA"/>
</dbReference>
<feature type="region of interest" description="Disordered" evidence="5">
    <location>
        <begin position="1"/>
        <end position="25"/>
    </location>
</feature>
<evidence type="ECO:0000313" key="8">
    <source>
        <dbReference type="Proteomes" id="UP001552299"/>
    </source>
</evidence>
<evidence type="ECO:0000256" key="3">
    <source>
        <dbReference type="ARBA" id="ARBA00022833"/>
    </source>
</evidence>
<dbReference type="PANTHER" id="PTHR47718:SF17">
    <property type="entry name" value="PROTEIN FAR1-RELATED SEQUENCE 5-LIKE"/>
    <property type="match status" value="1"/>
</dbReference>
<feature type="domain" description="SWIM-type" evidence="6">
    <location>
        <begin position="592"/>
        <end position="628"/>
    </location>
</feature>
<proteinExistence type="predicted"/>
<reference evidence="7 8" key="1">
    <citation type="journal article" date="2024" name="Plant Biotechnol. J.">
        <title>Dendrobium thyrsiflorum genome and its molecular insights into genes involved in important horticultural traits.</title>
        <authorList>
            <person name="Chen B."/>
            <person name="Wang J.Y."/>
            <person name="Zheng P.J."/>
            <person name="Li K.L."/>
            <person name="Liang Y.M."/>
            <person name="Chen X.F."/>
            <person name="Zhang C."/>
            <person name="Zhao X."/>
            <person name="He X."/>
            <person name="Zhang G.Q."/>
            <person name="Liu Z.J."/>
            <person name="Xu Q."/>
        </authorList>
    </citation>
    <scope>NUCLEOTIDE SEQUENCE [LARGE SCALE GENOMIC DNA]</scope>
    <source>
        <strain evidence="7">GZMU011</strain>
    </source>
</reference>
<dbReference type="Pfam" id="PF10551">
    <property type="entry name" value="MULE"/>
    <property type="match status" value="1"/>
</dbReference>
<dbReference type="InterPro" id="IPR004330">
    <property type="entry name" value="FAR1_DNA_bnd_dom"/>
</dbReference>
<organism evidence="7 8">
    <name type="scientific">Dendrobium thyrsiflorum</name>
    <name type="common">Pinecone-like raceme dendrobium</name>
    <name type="synonym">Orchid</name>
    <dbReference type="NCBI Taxonomy" id="117978"/>
    <lineage>
        <taxon>Eukaryota</taxon>
        <taxon>Viridiplantae</taxon>
        <taxon>Streptophyta</taxon>
        <taxon>Embryophyta</taxon>
        <taxon>Tracheophyta</taxon>
        <taxon>Spermatophyta</taxon>
        <taxon>Magnoliopsida</taxon>
        <taxon>Liliopsida</taxon>
        <taxon>Asparagales</taxon>
        <taxon>Orchidaceae</taxon>
        <taxon>Epidendroideae</taxon>
        <taxon>Malaxideae</taxon>
        <taxon>Dendrobiinae</taxon>
        <taxon>Dendrobium</taxon>
    </lineage>
</organism>
<evidence type="ECO:0000259" key="6">
    <source>
        <dbReference type="PROSITE" id="PS50966"/>
    </source>
</evidence>
<comment type="caution">
    <text evidence="7">The sequence shown here is derived from an EMBL/GenBank/DDBJ whole genome shotgun (WGS) entry which is preliminary data.</text>
</comment>
<feature type="region of interest" description="Disordered" evidence="5">
    <location>
        <begin position="729"/>
        <end position="748"/>
    </location>
</feature>
<dbReference type="AlphaFoldDB" id="A0ABD0UMK4"/>
<accession>A0ABD0UMK4</accession>
<dbReference type="InterPro" id="IPR018289">
    <property type="entry name" value="MULE_transposase_dom"/>
</dbReference>
<sequence length="824" mass="95161">MKLDQRCDETEEKTSTSNPTGSTGLLNLPLNEVVGSFSPEKKCVLRFSQNIEIEERMKCSEEMNIEDRGNEFQKSEVNFTGIAEGFNISVAYKDEKEAYEAFCTYAHNNGFSVRKDHHSFWPNSRKIKSKDFVCSKAGFKKQTDLNSQKKCRRSETRTGCPCLIRFAVDEDGNWTVKKFIESHNHDLARLEDLHLLRSCRNIDDERASVLKSMTEAGIRTVDAFSYLADEVGGVENLGFLKMDAYNFIQKEKRSKIEFGDTNALIQLFKDRQVDDSMFAWDVQFDEFDSLLNFFWVDGMSRIDYDCFGDVVIFDTSYRLNKYNLVCAPFVGVNNHWQNILLGVAFLSEETIESFTWLFTTFLRIMGDKHPLTIFTDQDQAMSRAIEVALPHTRHRLCQWHIAKKVPSKVACFNSNNKVRGLFYKCMSKCDSEVEFERSWNEMILEGNLQTHEWLGDLYKIRSKWSTAFNKEYFSMGILSTQRSECTNNVCHGISKPTSSITECFLGLEKIITNWRRNEQDEDHKCRQSEIVPVIRSSSILKQAARFYSRKLYSFFEEEFLHGVGGMSIDFVSNDSSKFLVNYTENKDQSNPWVVHFDSTDCTIQCTCKKFETMGLLCCHSMRVLRQLDIVKIPEKYLMLRWSAKARKSFYSGYVGLGKGTDCGSGFIFRNHISRFAYQISTRAQGNELAEQYMLGAMKDMAENIDLLVEGKMTNSNFICKSKSRAAPVSAFKDPQKRRPKGISNARLKGYWEKKKQKKRPSIISKNTLEKGIDIPSPSPEVYIPSMPECFTEDFINRRKTREDGSPYTPYTRMMMDSFTSELEF</sequence>
<dbReference type="GO" id="GO:0008270">
    <property type="term" value="F:zinc ion binding"/>
    <property type="evidence" value="ECO:0007669"/>
    <property type="project" value="UniProtKB-KW"/>
</dbReference>
<gene>
    <name evidence="7" type="ORF">M5K25_017557</name>
</gene>
<keyword evidence="3" id="KW-0862">Zinc</keyword>
<evidence type="ECO:0000256" key="5">
    <source>
        <dbReference type="SAM" id="MobiDB-lite"/>
    </source>
</evidence>
<keyword evidence="8" id="KW-1185">Reference proteome</keyword>
<feature type="compositionally biased region" description="Polar residues" evidence="5">
    <location>
        <begin position="15"/>
        <end position="25"/>
    </location>
</feature>
<keyword evidence="2 4" id="KW-0863">Zinc-finger</keyword>
<dbReference type="PANTHER" id="PTHR47718">
    <property type="entry name" value="OS01G0519700 PROTEIN"/>
    <property type="match status" value="1"/>
</dbReference>
<dbReference type="InterPro" id="IPR006564">
    <property type="entry name" value="Znf_PMZ"/>
</dbReference>
<dbReference type="PROSITE" id="PS50966">
    <property type="entry name" value="ZF_SWIM"/>
    <property type="match status" value="1"/>
</dbReference>
<evidence type="ECO:0000256" key="2">
    <source>
        <dbReference type="ARBA" id="ARBA00022771"/>
    </source>
</evidence>
<dbReference type="SMART" id="SM00575">
    <property type="entry name" value="ZnF_PMZ"/>
    <property type="match status" value="1"/>
</dbReference>
<evidence type="ECO:0000256" key="1">
    <source>
        <dbReference type="ARBA" id="ARBA00022723"/>
    </source>
</evidence>
<protein>
    <recommendedName>
        <fullName evidence="6">SWIM-type domain-containing protein</fullName>
    </recommendedName>
</protein>
<feature type="compositionally biased region" description="Basic and acidic residues" evidence="5">
    <location>
        <begin position="1"/>
        <end position="14"/>
    </location>
</feature>
<dbReference type="Pfam" id="PF03101">
    <property type="entry name" value="FAR1"/>
    <property type="match status" value="1"/>
</dbReference>
<name>A0ABD0UMK4_DENTH</name>
<evidence type="ECO:0000313" key="7">
    <source>
        <dbReference type="EMBL" id="KAL0914058.1"/>
    </source>
</evidence>
<dbReference type="Pfam" id="PF04434">
    <property type="entry name" value="SWIM"/>
    <property type="match status" value="1"/>
</dbReference>
<dbReference type="Proteomes" id="UP001552299">
    <property type="component" value="Unassembled WGS sequence"/>
</dbReference>
<dbReference type="InterPro" id="IPR007527">
    <property type="entry name" value="Znf_SWIM"/>
</dbReference>